<dbReference type="GO" id="GO:0005216">
    <property type="term" value="F:monoatomic ion channel activity"/>
    <property type="evidence" value="ECO:0007669"/>
    <property type="project" value="InterPro"/>
</dbReference>
<feature type="repeat" description="ANK" evidence="17">
    <location>
        <begin position="535"/>
        <end position="556"/>
    </location>
</feature>
<feature type="repeat" description="ANK" evidence="17">
    <location>
        <begin position="329"/>
        <end position="361"/>
    </location>
</feature>
<organism evidence="22 23">
    <name type="scientific">Galendromus occidentalis</name>
    <name type="common">western predatory mite</name>
    <dbReference type="NCBI Taxonomy" id="34638"/>
    <lineage>
        <taxon>Eukaryota</taxon>
        <taxon>Metazoa</taxon>
        <taxon>Ecdysozoa</taxon>
        <taxon>Arthropoda</taxon>
        <taxon>Chelicerata</taxon>
        <taxon>Arachnida</taxon>
        <taxon>Acari</taxon>
        <taxon>Parasitiformes</taxon>
        <taxon>Mesostigmata</taxon>
        <taxon>Gamasina</taxon>
        <taxon>Phytoseioidea</taxon>
        <taxon>Phytoseiidae</taxon>
        <taxon>Typhlodrominae</taxon>
        <taxon>Galendromus</taxon>
    </lineage>
</organism>
<dbReference type="Pfam" id="PF12796">
    <property type="entry name" value="Ank_2"/>
    <property type="match status" value="5"/>
</dbReference>
<keyword evidence="11 17" id="KW-0040">ANK repeat</keyword>
<feature type="repeat" description="ANK" evidence="17">
    <location>
        <begin position="258"/>
        <end position="290"/>
    </location>
</feature>
<keyword evidence="13 20" id="KW-0472">Membrane</keyword>
<keyword evidence="10" id="KW-0638">Presynaptic neurotoxin</keyword>
<dbReference type="Proteomes" id="UP000694867">
    <property type="component" value="Unplaced"/>
</dbReference>
<gene>
    <name evidence="23" type="primary">LOC100907766</name>
</gene>
<feature type="domain" description="Ion transport" evidence="21">
    <location>
        <begin position="744"/>
        <end position="1015"/>
    </location>
</feature>
<accession>A0AAJ7SHA7</accession>
<evidence type="ECO:0000256" key="12">
    <source>
        <dbReference type="ARBA" id="ARBA00023065"/>
    </source>
</evidence>
<evidence type="ECO:0000256" key="5">
    <source>
        <dbReference type="ARBA" id="ARBA00022537"/>
    </source>
</evidence>
<feature type="coiled-coil region" evidence="18">
    <location>
        <begin position="1094"/>
        <end position="1125"/>
    </location>
</feature>
<dbReference type="RefSeq" id="XP_028968630.1">
    <property type="nucleotide sequence ID" value="XM_029112797.1"/>
</dbReference>
<feature type="repeat" description="ANK" evidence="17">
    <location>
        <begin position="434"/>
        <end position="466"/>
    </location>
</feature>
<dbReference type="InterPro" id="IPR002110">
    <property type="entry name" value="Ankyrin_rpt"/>
</dbReference>
<feature type="repeat" description="ANK" evidence="17">
    <location>
        <begin position="183"/>
        <end position="216"/>
    </location>
</feature>
<keyword evidence="15" id="KW-1053">Target membrane</keyword>
<evidence type="ECO:0000256" key="11">
    <source>
        <dbReference type="ARBA" id="ARBA00023043"/>
    </source>
</evidence>
<evidence type="ECO:0000256" key="2">
    <source>
        <dbReference type="ARBA" id="ARBA00004175"/>
    </source>
</evidence>
<evidence type="ECO:0000256" key="6">
    <source>
        <dbReference type="ARBA" id="ARBA00022606"/>
    </source>
</evidence>
<protein>
    <submittedName>
        <fullName evidence="23">Transient receptor potential cation channel subfamily A member 1</fullName>
    </submittedName>
</protein>
<dbReference type="Pfam" id="PF00520">
    <property type="entry name" value="Ion_trans"/>
    <property type="match status" value="1"/>
</dbReference>
<feature type="transmembrane region" description="Helical" evidence="20">
    <location>
        <begin position="818"/>
        <end position="836"/>
    </location>
</feature>
<dbReference type="SUPFAM" id="SSF48403">
    <property type="entry name" value="Ankyrin repeat"/>
    <property type="match status" value="2"/>
</dbReference>
<dbReference type="CTD" id="8989"/>
<feature type="repeat" description="ANK" evidence="17">
    <location>
        <begin position="217"/>
        <end position="244"/>
    </location>
</feature>
<keyword evidence="10" id="KW-0528">Neurotoxin</keyword>
<feature type="repeat" description="ANK" evidence="17">
    <location>
        <begin position="503"/>
        <end position="535"/>
    </location>
</feature>
<evidence type="ECO:0000256" key="10">
    <source>
        <dbReference type="ARBA" id="ARBA00023028"/>
    </source>
</evidence>
<keyword evidence="7 20" id="KW-0812">Transmembrane</keyword>
<keyword evidence="18" id="KW-0175">Coiled coil</keyword>
<evidence type="ECO:0000256" key="9">
    <source>
        <dbReference type="ARBA" id="ARBA00022989"/>
    </source>
</evidence>
<evidence type="ECO:0000256" key="20">
    <source>
        <dbReference type="SAM" id="Phobius"/>
    </source>
</evidence>
<keyword evidence="14" id="KW-0325">Glycoprotein</keyword>
<evidence type="ECO:0000256" key="14">
    <source>
        <dbReference type="ARBA" id="ARBA00023180"/>
    </source>
</evidence>
<dbReference type="InterPro" id="IPR052076">
    <property type="entry name" value="TRP_cation_channel"/>
</dbReference>
<feature type="compositionally biased region" description="Polar residues" evidence="19">
    <location>
        <begin position="1154"/>
        <end position="1168"/>
    </location>
</feature>
<dbReference type="Gene3D" id="1.25.40.20">
    <property type="entry name" value="Ankyrin repeat-containing domain"/>
    <property type="match status" value="5"/>
</dbReference>
<dbReference type="SMART" id="SM00248">
    <property type="entry name" value="ANK"/>
    <property type="match status" value="15"/>
</dbReference>
<keyword evidence="5" id="KW-1052">Target cell membrane</keyword>
<keyword evidence="23" id="KW-0675">Receptor</keyword>
<keyword evidence="9 20" id="KW-1133">Transmembrane helix</keyword>
<keyword evidence="16" id="KW-0407">Ion channel</keyword>
<dbReference type="PROSITE" id="PS50088">
    <property type="entry name" value="ANK_REPEAT"/>
    <property type="match status" value="8"/>
</dbReference>
<evidence type="ECO:0000256" key="3">
    <source>
        <dbReference type="ARBA" id="ARBA00022448"/>
    </source>
</evidence>
<feature type="transmembrane region" description="Helical" evidence="20">
    <location>
        <begin position="886"/>
        <end position="908"/>
    </location>
</feature>
<feature type="transmembrane region" description="Helical" evidence="20">
    <location>
        <begin position="775"/>
        <end position="798"/>
    </location>
</feature>
<evidence type="ECO:0000256" key="19">
    <source>
        <dbReference type="SAM" id="MobiDB-lite"/>
    </source>
</evidence>
<sequence>MTRRIFKDDTFRIKMRPIIKDPMVFLNVARILDLKKRFYPLPVDFKSCQELLEAAEKGNLAEFQRLLAADERRLQFRDSQGRQAVHHAALNDRINILEYILGRPNADLRPVDNEGNTPLHSACMRDSVKAIALFINHDPEQLECYNKEFQAPLHLATQLNKVGSLKALCDFKSKFDVEMRSKHGRTALHLACIFDNAEAALVLLRDHGASPKTTCDNGFYPIHEAAKNASANAMRALLEFGESIGCPRAEMMKLFDAEGNVPLHSAVHAGDLKAVELCLESGAFISTQQHDLSTPVHLACSQGAIDIVRLMFRCQPDQKMGCLTCSDAQNMTPLHCAAMFDHVELVEYLVDEGASMNATDKEGRSVLLLAAARSAWKTVMAILKLGADLKSQRDNQGRTLLHHIVLSGGSIEEFTSDKERLEEFMQLLNERDSSGCTALHYASRNGQLKSIQSLIVLGAAVNLKNNDNQSPLHFAAKYGRYNTVRHLLDSKKGHLIINEMDGEGKTPLHIASQCGHVRVVHLLLVKGALLHRDHKGRTPLHYAAMNGFNNTMEQLLAVHSHLLDQTDRDGNTALHMAAMKNRSSTAVMLLHMHCKVTKNGIDMSPMDYALHYKHSEVAMAMVTHPTRSEEIMMSQVKTYGCLVEGLTAVMPEVMMTVLDRGISKSKMSHDSTEYYVKYSFACLQNSENADVVPMTDEPLPVMNIMVRYGREELLSHPLSVKYLETKWNAYGLYFHIVNLMVYTVFLAFLTLNAVQLMQDNKKRQRGVSSADVANAFARPSIATLSSLTSVIVLLFVMINVLKEAFQLIQQRTKYFVDVMNMLEWALYLAAGLMALSQLTRTEERSYQNIVAAVAVFLAWFNYLLFLQRFNRVGLYVVMFLEILSTLLRVVMVFSVLIIAFGLSFHILLARVELTTRKAIIDPYTGNLSYVLNTLDDKGFHSPLVSLIRVGTMMLGELDFLGTYLSPLRNLDSSAWYQIVAATMFLVAFIILMPILLMNLLIGLAVGDIETVRRNAQLKRLTMQVRLHTDLERKLPRKILAEVDKTEISIFPNQKGSGNLFWRTVKRWFGSARINTGTSGAGSNNNNRALSKSFTQQVESQISEVNEQLNRQKEKMRDMSRNMEQQLVLLRLIVSKMDIKSETEEMDEGEFNPTAVASDNAENSSSDEK</sequence>
<evidence type="ECO:0000256" key="18">
    <source>
        <dbReference type="SAM" id="Coils"/>
    </source>
</evidence>
<evidence type="ECO:0000256" key="16">
    <source>
        <dbReference type="ARBA" id="ARBA00023303"/>
    </source>
</evidence>
<evidence type="ECO:0000256" key="1">
    <source>
        <dbReference type="ARBA" id="ARBA00004141"/>
    </source>
</evidence>
<evidence type="ECO:0000313" key="22">
    <source>
        <dbReference type="Proteomes" id="UP000694867"/>
    </source>
</evidence>
<feature type="transmembrane region" description="Helical" evidence="20">
    <location>
        <begin position="732"/>
        <end position="754"/>
    </location>
</feature>
<feature type="transmembrane region" description="Helical" evidence="20">
    <location>
        <begin position="848"/>
        <end position="866"/>
    </location>
</feature>
<dbReference type="InterPro" id="IPR005821">
    <property type="entry name" value="Ion_trans_dom"/>
</dbReference>
<evidence type="ECO:0000256" key="13">
    <source>
        <dbReference type="ARBA" id="ARBA00023136"/>
    </source>
</evidence>
<keyword evidence="22" id="KW-1185">Reference proteome</keyword>
<comment type="subcellular location">
    <subcellularLocation>
        <location evidence="1">Membrane</location>
        <topology evidence="1">Multi-pass membrane protein</topology>
    </subcellularLocation>
    <subcellularLocation>
        <location evidence="2">Target cell membrane</location>
    </subcellularLocation>
</comment>
<evidence type="ECO:0000313" key="23">
    <source>
        <dbReference type="RefSeq" id="XP_028968630.1"/>
    </source>
</evidence>
<dbReference type="GO" id="GO:0006887">
    <property type="term" value="P:exocytosis"/>
    <property type="evidence" value="ECO:0007669"/>
    <property type="project" value="UniProtKB-KW"/>
</dbReference>
<dbReference type="GO" id="GO:0044218">
    <property type="term" value="C:other organism cell membrane"/>
    <property type="evidence" value="ECO:0007669"/>
    <property type="project" value="UniProtKB-KW"/>
</dbReference>
<dbReference type="AlphaFoldDB" id="A0AAJ7SHA7"/>
<evidence type="ECO:0000259" key="21">
    <source>
        <dbReference type="Pfam" id="PF00520"/>
    </source>
</evidence>
<dbReference type="PANTHER" id="PTHR47143:SF1">
    <property type="entry name" value="ION_TRANS DOMAIN-CONTAINING PROTEIN"/>
    <property type="match status" value="1"/>
</dbReference>
<dbReference type="GO" id="GO:0034703">
    <property type="term" value="C:cation channel complex"/>
    <property type="evidence" value="ECO:0007669"/>
    <property type="project" value="UniProtKB-ARBA"/>
</dbReference>
<evidence type="ECO:0000256" key="4">
    <source>
        <dbReference type="ARBA" id="ARBA00022483"/>
    </source>
</evidence>
<keyword evidence="6" id="KW-0716">Sensory transduction</keyword>
<dbReference type="PANTHER" id="PTHR47143">
    <property type="entry name" value="TRANSIENT RECEPTOR POTENTIAL CATION CHANNEL PROTEIN PAINLESS"/>
    <property type="match status" value="1"/>
</dbReference>
<evidence type="ECO:0000256" key="15">
    <source>
        <dbReference type="ARBA" id="ARBA00023298"/>
    </source>
</evidence>
<name>A0AAJ7SHA7_9ACAR</name>
<dbReference type="GO" id="GO:0044231">
    <property type="term" value="C:host cell presynaptic membrane"/>
    <property type="evidence" value="ECO:0007669"/>
    <property type="project" value="UniProtKB-KW"/>
</dbReference>
<dbReference type="Pfam" id="PF00023">
    <property type="entry name" value="Ank"/>
    <property type="match status" value="1"/>
</dbReference>
<dbReference type="InterPro" id="IPR036770">
    <property type="entry name" value="Ankyrin_rpt-contain_sf"/>
</dbReference>
<evidence type="ECO:0000256" key="17">
    <source>
        <dbReference type="PROSITE-ProRule" id="PRU00023"/>
    </source>
</evidence>
<reference evidence="23" key="1">
    <citation type="submission" date="2025-08" db="UniProtKB">
        <authorList>
            <consortium name="RefSeq"/>
        </authorList>
    </citation>
    <scope>IDENTIFICATION</scope>
</reference>
<feature type="repeat" description="ANK" evidence="17">
    <location>
        <begin position="467"/>
        <end position="489"/>
    </location>
</feature>
<keyword evidence="3" id="KW-0813">Transport</keyword>
<feature type="transmembrane region" description="Helical" evidence="20">
    <location>
        <begin position="976"/>
        <end position="1005"/>
    </location>
</feature>
<keyword evidence="8" id="KW-0677">Repeat</keyword>
<keyword evidence="10" id="KW-0800">Toxin</keyword>
<dbReference type="GeneID" id="100907766"/>
<dbReference type="KEGG" id="goe:100907766"/>
<keyword evidence="4" id="KW-0268">Exocytosis</keyword>
<evidence type="ECO:0000256" key="8">
    <source>
        <dbReference type="ARBA" id="ARBA00022737"/>
    </source>
</evidence>
<evidence type="ECO:0000256" key="7">
    <source>
        <dbReference type="ARBA" id="ARBA00022692"/>
    </source>
</evidence>
<keyword evidence="12" id="KW-0406">Ion transport</keyword>
<feature type="region of interest" description="Disordered" evidence="19">
    <location>
        <begin position="1140"/>
        <end position="1168"/>
    </location>
</feature>
<proteinExistence type="predicted"/>
<dbReference type="PROSITE" id="PS50297">
    <property type="entry name" value="ANK_REP_REGION"/>
    <property type="match status" value="8"/>
</dbReference>